<evidence type="ECO:0000313" key="2">
    <source>
        <dbReference type="EMBL" id="MFD1410344.1"/>
    </source>
</evidence>
<sequence length="282" mass="30456">MNRRVLKQGRSWYWLLSLLLFSVLVVFQQAQPVAAALPGRPQANFYDQLNILDQTTKKLVSQKNITYDQTKQRPQIMLATIKSTDGDSIDSYAPDLFAHWGLGQRQRDNGVLILYALNNGKRNVRIEVGYGLESELTDALSGRILQQAKADLKSTDATKINRGLRQVFNSVATVIDKKYDFKADKNTLSDEAYQKIKGKQESSWTDNIGTIIVILILVLLFMGGGHGRGGGGLWWLWALLGSGSNRNNHWGGGSGGFGGGDSGGFGGFSGGGGSSGGGGASI</sequence>
<feature type="domain" description="TPM" evidence="1">
    <location>
        <begin position="46"/>
        <end position="172"/>
    </location>
</feature>
<protein>
    <submittedName>
        <fullName evidence="2">TPM domain-containing protein</fullName>
    </submittedName>
</protein>
<dbReference type="PANTHER" id="PTHR30373:SF2">
    <property type="entry name" value="UPF0603 PROTEIN YGCG"/>
    <property type="match status" value="1"/>
</dbReference>
<comment type="caution">
    <text evidence="2">The sequence shown here is derived from an EMBL/GenBank/DDBJ whole genome shotgun (WGS) entry which is preliminary data.</text>
</comment>
<dbReference type="InterPro" id="IPR007621">
    <property type="entry name" value="TPM_dom"/>
</dbReference>
<reference evidence="3" key="1">
    <citation type="journal article" date="2019" name="Int. J. Syst. Evol. Microbiol.">
        <title>The Global Catalogue of Microorganisms (GCM) 10K type strain sequencing project: providing services to taxonomists for standard genome sequencing and annotation.</title>
        <authorList>
            <consortium name="The Broad Institute Genomics Platform"/>
            <consortium name="The Broad Institute Genome Sequencing Center for Infectious Disease"/>
            <person name="Wu L."/>
            <person name="Ma J."/>
        </authorList>
    </citation>
    <scope>NUCLEOTIDE SEQUENCE [LARGE SCALE GENOMIC DNA]</scope>
    <source>
        <strain evidence="3">CCM 8937</strain>
    </source>
</reference>
<dbReference type="PANTHER" id="PTHR30373">
    <property type="entry name" value="UPF0603 PROTEIN YGCG"/>
    <property type="match status" value="1"/>
</dbReference>
<evidence type="ECO:0000259" key="1">
    <source>
        <dbReference type="Pfam" id="PF04536"/>
    </source>
</evidence>
<dbReference type="Proteomes" id="UP001597191">
    <property type="component" value="Unassembled WGS sequence"/>
</dbReference>
<dbReference type="EMBL" id="JBHTOH010000014">
    <property type="protein sequence ID" value="MFD1410344.1"/>
    <property type="molecule type" value="Genomic_DNA"/>
</dbReference>
<organism evidence="2 3">
    <name type="scientific">Lapidilactobacillus gannanensis</name>
    <dbReference type="NCBI Taxonomy" id="2486002"/>
    <lineage>
        <taxon>Bacteria</taxon>
        <taxon>Bacillati</taxon>
        <taxon>Bacillota</taxon>
        <taxon>Bacilli</taxon>
        <taxon>Lactobacillales</taxon>
        <taxon>Lactobacillaceae</taxon>
        <taxon>Lapidilactobacillus</taxon>
    </lineage>
</organism>
<dbReference type="Gene3D" id="3.10.310.50">
    <property type="match status" value="1"/>
</dbReference>
<evidence type="ECO:0000313" key="3">
    <source>
        <dbReference type="Proteomes" id="UP001597191"/>
    </source>
</evidence>
<accession>A0ABW4BK81</accession>
<gene>
    <name evidence="2" type="ORF">ACFQ4R_01735</name>
</gene>
<name>A0ABW4BK81_9LACO</name>
<dbReference type="Pfam" id="PF04536">
    <property type="entry name" value="TPM_phosphatase"/>
    <property type="match status" value="1"/>
</dbReference>
<keyword evidence="3" id="KW-1185">Reference proteome</keyword>
<dbReference type="RefSeq" id="WP_225420123.1">
    <property type="nucleotide sequence ID" value="NZ_JBHTOH010000014.1"/>
</dbReference>
<proteinExistence type="predicted"/>